<dbReference type="InterPro" id="IPR035979">
    <property type="entry name" value="RBD_domain_sf"/>
</dbReference>
<dbReference type="FunFam" id="3.30.70.330:FF:000010">
    <property type="entry name" value="CUGBP Elav-like family member 4 isoform 3"/>
    <property type="match status" value="1"/>
</dbReference>
<evidence type="ECO:0000256" key="2">
    <source>
        <dbReference type="ARBA" id="ARBA00004496"/>
    </source>
</evidence>
<keyword evidence="7 9" id="KW-0694">RNA-binding</keyword>
<evidence type="ECO:0000256" key="9">
    <source>
        <dbReference type="PROSITE-ProRule" id="PRU00176"/>
    </source>
</evidence>
<dbReference type="Pfam" id="PF00076">
    <property type="entry name" value="RRM_1"/>
    <property type="match status" value="2"/>
</dbReference>
<accession>A0A671UH85</accession>
<gene>
    <name evidence="11" type="primary">CELF3</name>
    <name evidence="11" type="synonym">celf3a</name>
</gene>
<comment type="subcellular location">
    <subcellularLocation>
        <location evidence="2">Cytoplasm</location>
    </subcellularLocation>
    <subcellularLocation>
        <location evidence="1">Nucleus</location>
    </subcellularLocation>
</comment>
<dbReference type="GO" id="GO:0005634">
    <property type="term" value="C:nucleus"/>
    <property type="evidence" value="ECO:0007669"/>
    <property type="project" value="UniProtKB-SubCell"/>
</dbReference>
<dbReference type="GO" id="GO:0003723">
    <property type="term" value="F:RNA binding"/>
    <property type="evidence" value="ECO:0007669"/>
    <property type="project" value="UniProtKB-UniRule"/>
</dbReference>
<dbReference type="Gene3D" id="3.30.70.330">
    <property type="match status" value="3"/>
</dbReference>
<dbReference type="CDD" id="cd12635">
    <property type="entry name" value="RRM2_CELF3_4_5_6"/>
    <property type="match status" value="1"/>
</dbReference>
<dbReference type="GeneTree" id="ENSGT00940000154716"/>
<dbReference type="PANTHER" id="PTHR24012">
    <property type="entry name" value="RNA BINDING PROTEIN"/>
    <property type="match status" value="1"/>
</dbReference>
<dbReference type="GO" id="GO:0005737">
    <property type="term" value="C:cytoplasm"/>
    <property type="evidence" value="ECO:0007669"/>
    <property type="project" value="UniProtKB-SubCell"/>
</dbReference>
<dbReference type="SMART" id="SM00360">
    <property type="entry name" value="RRM"/>
    <property type="match status" value="3"/>
</dbReference>
<feature type="domain" description="RRM" evidence="10">
    <location>
        <begin position="94"/>
        <end position="174"/>
    </location>
</feature>
<dbReference type="CDD" id="cd12632">
    <property type="entry name" value="RRM1_CELF3_4_5_6"/>
    <property type="match status" value="1"/>
</dbReference>
<dbReference type="Ensembl" id="ENSSAUT00010014154.1">
    <property type="protein sequence ID" value="ENSSAUP00010013310.1"/>
    <property type="gene ID" value="ENSSAUG00010006272.1"/>
</dbReference>
<dbReference type="InterPro" id="IPR000504">
    <property type="entry name" value="RRM_dom"/>
</dbReference>
<dbReference type="PROSITE" id="PS50102">
    <property type="entry name" value="RRM"/>
    <property type="match status" value="2"/>
</dbReference>
<evidence type="ECO:0000259" key="10">
    <source>
        <dbReference type="PROSITE" id="PS50102"/>
    </source>
</evidence>
<evidence type="ECO:0000256" key="8">
    <source>
        <dbReference type="ARBA" id="ARBA00023242"/>
    </source>
</evidence>
<organism evidence="11 12">
    <name type="scientific">Sparus aurata</name>
    <name type="common">Gilthead sea bream</name>
    <dbReference type="NCBI Taxonomy" id="8175"/>
    <lineage>
        <taxon>Eukaryota</taxon>
        <taxon>Metazoa</taxon>
        <taxon>Chordata</taxon>
        <taxon>Craniata</taxon>
        <taxon>Vertebrata</taxon>
        <taxon>Euteleostomi</taxon>
        <taxon>Actinopterygii</taxon>
        <taxon>Neopterygii</taxon>
        <taxon>Teleostei</taxon>
        <taxon>Neoteleostei</taxon>
        <taxon>Acanthomorphata</taxon>
        <taxon>Eupercaria</taxon>
        <taxon>Spariformes</taxon>
        <taxon>Sparidae</taxon>
        <taxon>Sparus</taxon>
    </lineage>
</organism>
<evidence type="ECO:0000256" key="1">
    <source>
        <dbReference type="ARBA" id="ARBA00004123"/>
    </source>
</evidence>
<reference evidence="11" key="2">
    <citation type="submission" date="2025-08" db="UniProtKB">
        <authorList>
            <consortium name="Ensembl"/>
        </authorList>
    </citation>
    <scope>IDENTIFICATION</scope>
</reference>
<dbReference type="InterPro" id="IPR034648">
    <property type="entry name" value="CELF3/4/5/6_RRM1"/>
</dbReference>
<keyword evidence="5" id="KW-0507">mRNA processing</keyword>
<protein>
    <submittedName>
        <fullName evidence="11">Cugbp, Elav-like family member 3a</fullName>
    </submittedName>
</protein>
<feature type="domain" description="RRM" evidence="10">
    <location>
        <begin position="7"/>
        <end position="88"/>
    </location>
</feature>
<dbReference type="FunFam" id="3.30.70.330:FF:000007">
    <property type="entry name" value="CUGBP Elav-like family member 4 isoform 3"/>
    <property type="match status" value="1"/>
</dbReference>
<proteinExistence type="inferred from homology"/>
<evidence type="ECO:0000313" key="12">
    <source>
        <dbReference type="Proteomes" id="UP000472265"/>
    </source>
</evidence>
<dbReference type="AlphaFoldDB" id="A0A671UH85"/>
<reference evidence="11" key="1">
    <citation type="submission" date="2021-04" db="EMBL/GenBank/DDBJ databases">
        <authorList>
            <consortium name="Wellcome Sanger Institute Data Sharing"/>
        </authorList>
    </citation>
    <scope>NUCLEOTIDE SEQUENCE [LARGE SCALE GENOMIC DNA]</scope>
</reference>
<keyword evidence="4" id="KW-0963">Cytoplasm</keyword>
<keyword evidence="6" id="KW-0677">Repeat</keyword>
<reference evidence="11" key="3">
    <citation type="submission" date="2025-09" db="UniProtKB">
        <authorList>
            <consortium name="Ensembl"/>
        </authorList>
    </citation>
    <scope>IDENTIFICATION</scope>
</reference>
<keyword evidence="8" id="KW-0539">Nucleus</keyword>
<comment type="similarity">
    <text evidence="3">Belongs to the CELF/BRUNOL family.</text>
</comment>
<evidence type="ECO:0000256" key="7">
    <source>
        <dbReference type="ARBA" id="ARBA00022884"/>
    </source>
</evidence>
<dbReference type="Proteomes" id="UP000472265">
    <property type="component" value="Chromosome 3"/>
</dbReference>
<dbReference type="GO" id="GO:0006397">
    <property type="term" value="P:mRNA processing"/>
    <property type="evidence" value="ECO:0007669"/>
    <property type="project" value="UniProtKB-KW"/>
</dbReference>
<evidence type="ECO:0000256" key="6">
    <source>
        <dbReference type="ARBA" id="ARBA00022737"/>
    </source>
</evidence>
<evidence type="ECO:0000256" key="4">
    <source>
        <dbReference type="ARBA" id="ARBA00022490"/>
    </source>
</evidence>
<dbReference type="SUPFAM" id="SSF54928">
    <property type="entry name" value="RNA-binding domain, RBD"/>
    <property type="match status" value="2"/>
</dbReference>
<keyword evidence="12" id="KW-1185">Reference proteome</keyword>
<evidence type="ECO:0000256" key="5">
    <source>
        <dbReference type="ARBA" id="ARBA00022664"/>
    </source>
</evidence>
<evidence type="ECO:0000256" key="3">
    <source>
        <dbReference type="ARBA" id="ARBA00009621"/>
    </source>
</evidence>
<name>A0A671UH85_SPAAU</name>
<dbReference type="InterPro" id="IPR012677">
    <property type="entry name" value="Nucleotide-bd_a/b_plait_sf"/>
</dbReference>
<evidence type="ECO:0000313" key="11">
    <source>
        <dbReference type="Ensembl" id="ENSSAUP00010013310.1"/>
    </source>
</evidence>
<sequence length="415" mass="45109">MKEPDAIKLFIGQIPRNLEEKDLKPIFEQFGKIYELTVIKDKYTGMHKGCAFLTYCARESALKAQNALHEQKTLPGMNRPIQVKPADSESRGDRKLFVGMLGKQQTDTDVRKMFEPFGSIEECTVLRGPDGTSKGCAFVKYQSNAEAQAAINALHGSRTLPGASSSLVVKFADSEKERGLRRMQQVASQLGVISPMTLHLGAYNAYTQALMQQQALVAQSAYLSPVATVAAVQMQQLAALNPSSIIATPIASITPSSGTSTPPSMAATPVPALPPPLTVNSYASVPAPPNGQSATEALYTNGVHAYQGSAAQHPLHTTYPAAYGLVGQPFPHQPTLVAQQPQQPQQLQQREGPEGCNIFIYHLPQEFTDSEILQMFLFDNPSSAQTAIQAMNGFQIGMKRLKVQLKRPKDANRPY</sequence>